<dbReference type="SUPFAM" id="SSF82199">
    <property type="entry name" value="SET domain"/>
    <property type="match status" value="1"/>
</dbReference>
<dbReference type="SMART" id="SM00298">
    <property type="entry name" value="CHROMO"/>
    <property type="match status" value="1"/>
</dbReference>
<keyword evidence="8" id="KW-0862">Zinc</keyword>
<dbReference type="PANTHER" id="PTHR46223:SF4">
    <property type="entry name" value="HISTONE-LYSINE N-METHYLTRANSFERASE-RELATED"/>
    <property type="match status" value="1"/>
</dbReference>
<dbReference type="Gene3D" id="2.170.270.10">
    <property type="entry name" value="SET domain"/>
    <property type="match status" value="1"/>
</dbReference>
<dbReference type="SUPFAM" id="SSF54160">
    <property type="entry name" value="Chromo domain-like"/>
    <property type="match status" value="1"/>
</dbReference>
<dbReference type="PANTHER" id="PTHR46223">
    <property type="entry name" value="HISTONE-LYSINE N-METHYLTRANSFERASE SUV39H"/>
    <property type="match status" value="1"/>
</dbReference>
<dbReference type="InterPro" id="IPR000953">
    <property type="entry name" value="Chromo/chromo_shadow_dom"/>
</dbReference>
<dbReference type="SMART" id="SM00317">
    <property type="entry name" value="SET"/>
    <property type="match status" value="1"/>
</dbReference>
<keyword evidence="6" id="KW-0949">S-adenosyl-L-methionine</keyword>
<dbReference type="AlphaFoldDB" id="A0A9W7ZKI6"/>
<name>A0A9W7ZKI6_9FUNG</name>
<evidence type="ECO:0000256" key="8">
    <source>
        <dbReference type="ARBA" id="ARBA00022833"/>
    </source>
</evidence>
<dbReference type="SMART" id="SM00468">
    <property type="entry name" value="PreSET"/>
    <property type="match status" value="1"/>
</dbReference>
<dbReference type="Gene3D" id="2.40.50.40">
    <property type="match status" value="1"/>
</dbReference>
<evidence type="ECO:0000256" key="10">
    <source>
        <dbReference type="SAM" id="MobiDB-lite"/>
    </source>
</evidence>
<keyword evidence="3" id="KW-0158">Chromosome</keyword>
<dbReference type="InterPro" id="IPR001214">
    <property type="entry name" value="SET_dom"/>
</dbReference>
<evidence type="ECO:0000256" key="5">
    <source>
        <dbReference type="ARBA" id="ARBA00022679"/>
    </source>
</evidence>
<sequence>MNPSITPRIPLFHSGDQVDSAPPQAPQPLRLPPTFGIPNTGPLVSGSLLRSLTVTLPRPPVSGTANAGSSGVWPSIRAAPGGQTSSFHSLLATWRRDSGVTYPGLPSGGFTHTTPPSAPGKPPTDMQKDTSASSHSVKDRIPAKLNPPTCVASPNSLPHPPTDGNNRSASWPIAPAFPALTQTAPQPIAPTFPAPAADKLPAPPEPVEHNEKEEADSEPEIEYEVETILDRELRNGQPYYLIKWKGYAETDNTWEPLECLNCPDLLREFLAQRSTKAGTKSGKRKTKAKPTLSALSMTALPTLSSQPSRESSVHEATSASPAASTAPKAVKPALVKTVKVVTADASDKAIRPKAAGVRKAHRAARPPPQRRHALHRGLEAIMAAPLKPNIQAFLALVRNAQGPPISVVNDVDDEGPPTDFTYVDHLIYTAGVPQPDRDALCGCQCPRGCAREFPGRCACRHQDGDEFPYDHNGRVVIEPGYLIVECNSKCVCGPECPNRVVQRGMQVKLEIFKTPHKGWGVRAKQTIPKGTFISEYAGEILTFAESLRRGEEYDNIGRTYLFNIDHETADDEDPEYTVDAYHYGNVTHFFNHSCEPNLAVYPVLIDHPHVALHRLAFFATRAIAKGEELTFDYHTDRTGVDAESDGGTGDGVSSVSNDSKLTLQLKCMCGAKKCRGALHAV</sequence>
<dbReference type="Pfam" id="PF00856">
    <property type="entry name" value="SET"/>
    <property type="match status" value="1"/>
</dbReference>
<feature type="compositionally biased region" description="Polar residues" evidence="10">
    <location>
        <begin position="293"/>
        <end position="310"/>
    </location>
</feature>
<keyword evidence="9" id="KW-0539">Nucleus</keyword>
<dbReference type="CDD" id="cd18631">
    <property type="entry name" value="CD_HP1_like"/>
    <property type="match status" value="1"/>
</dbReference>
<dbReference type="GO" id="GO:0008270">
    <property type="term" value="F:zinc ion binding"/>
    <property type="evidence" value="ECO:0007669"/>
    <property type="project" value="InterPro"/>
</dbReference>
<comment type="subcellular location">
    <subcellularLocation>
        <location evidence="2">Chromosome</location>
    </subcellularLocation>
    <subcellularLocation>
        <location evidence="1">Nucleus</location>
    </subcellularLocation>
</comment>
<dbReference type="InterPro" id="IPR023779">
    <property type="entry name" value="Chromodomain_CS"/>
</dbReference>
<dbReference type="PROSITE" id="PS50280">
    <property type="entry name" value="SET"/>
    <property type="match status" value="1"/>
</dbReference>
<evidence type="ECO:0000259" key="12">
    <source>
        <dbReference type="PROSITE" id="PS50280"/>
    </source>
</evidence>
<reference evidence="15" key="1">
    <citation type="submission" date="2022-07" db="EMBL/GenBank/DDBJ databases">
        <title>Phylogenomic reconstructions and comparative analyses of Kickxellomycotina fungi.</title>
        <authorList>
            <person name="Reynolds N.K."/>
            <person name="Stajich J.E."/>
            <person name="Barry K."/>
            <person name="Grigoriev I.V."/>
            <person name="Crous P."/>
            <person name="Smith M.E."/>
        </authorList>
    </citation>
    <scope>NUCLEOTIDE SEQUENCE</scope>
    <source>
        <strain evidence="15">RSA 861</strain>
    </source>
</reference>
<evidence type="ECO:0000259" key="13">
    <source>
        <dbReference type="PROSITE" id="PS50867"/>
    </source>
</evidence>
<evidence type="ECO:0000256" key="4">
    <source>
        <dbReference type="ARBA" id="ARBA00022603"/>
    </source>
</evidence>
<feature type="region of interest" description="Disordered" evidence="10">
    <location>
        <begin position="275"/>
        <end position="328"/>
    </location>
</feature>
<evidence type="ECO:0000259" key="14">
    <source>
        <dbReference type="PROSITE" id="PS50868"/>
    </source>
</evidence>
<dbReference type="PROSITE" id="PS50013">
    <property type="entry name" value="CHROMO_2"/>
    <property type="match status" value="1"/>
</dbReference>
<evidence type="ECO:0000256" key="3">
    <source>
        <dbReference type="ARBA" id="ARBA00022454"/>
    </source>
</evidence>
<dbReference type="Pfam" id="PF00385">
    <property type="entry name" value="Chromo"/>
    <property type="match status" value="1"/>
</dbReference>
<dbReference type="InterPro" id="IPR046341">
    <property type="entry name" value="SET_dom_sf"/>
</dbReference>
<dbReference type="OrthoDB" id="308383at2759"/>
<organism evidence="15 16">
    <name type="scientific">Tieghemiomyces parasiticus</name>
    <dbReference type="NCBI Taxonomy" id="78921"/>
    <lineage>
        <taxon>Eukaryota</taxon>
        <taxon>Fungi</taxon>
        <taxon>Fungi incertae sedis</taxon>
        <taxon>Zoopagomycota</taxon>
        <taxon>Kickxellomycotina</taxon>
        <taxon>Dimargaritomycetes</taxon>
        <taxon>Dimargaritales</taxon>
        <taxon>Dimargaritaceae</taxon>
        <taxon>Tieghemiomyces</taxon>
    </lineage>
</organism>
<comment type="caution">
    <text evidence="15">The sequence shown here is derived from an EMBL/GenBank/DDBJ whole genome shotgun (WGS) entry which is preliminary data.</text>
</comment>
<feature type="domain" description="Post-SET" evidence="14">
    <location>
        <begin position="663"/>
        <end position="679"/>
    </location>
</feature>
<evidence type="ECO:0000256" key="2">
    <source>
        <dbReference type="ARBA" id="ARBA00004286"/>
    </source>
</evidence>
<evidence type="ECO:0000256" key="7">
    <source>
        <dbReference type="ARBA" id="ARBA00022723"/>
    </source>
</evidence>
<dbReference type="GO" id="GO:0005694">
    <property type="term" value="C:chromosome"/>
    <property type="evidence" value="ECO:0007669"/>
    <property type="project" value="UniProtKB-SubCell"/>
</dbReference>
<dbReference type="GO" id="GO:0032259">
    <property type="term" value="P:methylation"/>
    <property type="evidence" value="ECO:0007669"/>
    <property type="project" value="UniProtKB-KW"/>
</dbReference>
<dbReference type="InterPro" id="IPR003616">
    <property type="entry name" value="Post-SET_dom"/>
</dbReference>
<feature type="domain" description="SET" evidence="12">
    <location>
        <begin position="507"/>
        <end position="634"/>
    </location>
</feature>
<feature type="region of interest" description="Disordered" evidence="10">
    <location>
        <begin position="1"/>
        <end position="29"/>
    </location>
</feature>
<dbReference type="GO" id="GO:0046974">
    <property type="term" value="F:histone H3K9 methyltransferase activity"/>
    <property type="evidence" value="ECO:0007669"/>
    <property type="project" value="TreeGrafter"/>
</dbReference>
<dbReference type="Proteomes" id="UP001150569">
    <property type="component" value="Unassembled WGS sequence"/>
</dbReference>
<dbReference type="EMBL" id="JANBPT010001123">
    <property type="protein sequence ID" value="KAJ1909941.1"/>
    <property type="molecule type" value="Genomic_DNA"/>
</dbReference>
<dbReference type="InterPro" id="IPR023780">
    <property type="entry name" value="Chromo_domain"/>
</dbReference>
<dbReference type="CDD" id="cd10542">
    <property type="entry name" value="SET_SUV39H"/>
    <property type="match status" value="1"/>
</dbReference>
<evidence type="ECO:0000313" key="15">
    <source>
        <dbReference type="EMBL" id="KAJ1909941.1"/>
    </source>
</evidence>
<evidence type="ECO:0000256" key="9">
    <source>
        <dbReference type="ARBA" id="ARBA00023242"/>
    </source>
</evidence>
<protein>
    <submittedName>
        <fullName evidence="15">Uncharacterized protein</fullName>
    </submittedName>
</protein>
<keyword evidence="5" id="KW-0808">Transferase</keyword>
<dbReference type="GO" id="GO:0005634">
    <property type="term" value="C:nucleus"/>
    <property type="evidence" value="ECO:0007669"/>
    <property type="project" value="UniProtKB-SubCell"/>
</dbReference>
<feature type="region of interest" description="Disordered" evidence="10">
    <location>
        <begin position="194"/>
        <end position="220"/>
    </location>
</feature>
<evidence type="ECO:0000259" key="11">
    <source>
        <dbReference type="PROSITE" id="PS50013"/>
    </source>
</evidence>
<dbReference type="Pfam" id="PF05033">
    <property type="entry name" value="Pre-SET"/>
    <property type="match status" value="1"/>
</dbReference>
<keyword evidence="4" id="KW-0489">Methyltransferase</keyword>
<dbReference type="InterPro" id="IPR050973">
    <property type="entry name" value="H3K9_Histone-Lys_N-MTase"/>
</dbReference>
<dbReference type="PROSITE" id="PS50868">
    <property type="entry name" value="POST_SET"/>
    <property type="match status" value="1"/>
</dbReference>
<keyword evidence="7" id="KW-0479">Metal-binding</keyword>
<feature type="domain" description="Pre-SET" evidence="13">
    <location>
        <begin position="441"/>
        <end position="504"/>
    </location>
</feature>
<accession>A0A9W7ZKI6</accession>
<feature type="region of interest" description="Disordered" evidence="10">
    <location>
        <begin position="102"/>
        <end position="169"/>
    </location>
</feature>
<keyword evidence="16" id="KW-1185">Reference proteome</keyword>
<feature type="domain" description="Chromo" evidence="11">
    <location>
        <begin position="223"/>
        <end position="281"/>
    </location>
</feature>
<proteinExistence type="predicted"/>
<evidence type="ECO:0000256" key="6">
    <source>
        <dbReference type="ARBA" id="ARBA00022691"/>
    </source>
</evidence>
<dbReference type="InterPro" id="IPR007728">
    <property type="entry name" value="Pre-SET_dom"/>
</dbReference>
<evidence type="ECO:0000313" key="16">
    <source>
        <dbReference type="Proteomes" id="UP001150569"/>
    </source>
</evidence>
<dbReference type="PROSITE" id="PS00598">
    <property type="entry name" value="CHROMO_1"/>
    <property type="match status" value="1"/>
</dbReference>
<evidence type="ECO:0000256" key="1">
    <source>
        <dbReference type="ARBA" id="ARBA00004123"/>
    </source>
</evidence>
<feature type="compositionally biased region" description="Low complexity" evidence="10">
    <location>
        <begin position="316"/>
        <end position="328"/>
    </location>
</feature>
<gene>
    <name evidence="15" type="ORF">IWQ60_010913</name>
</gene>
<dbReference type="InterPro" id="IPR016197">
    <property type="entry name" value="Chromo-like_dom_sf"/>
</dbReference>
<dbReference type="PROSITE" id="PS50867">
    <property type="entry name" value="PRE_SET"/>
    <property type="match status" value="1"/>
</dbReference>